<comment type="subcellular location">
    <subcellularLocation>
        <location evidence="3">Cytoplasm</location>
    </subcellularLocation>
</comment>
<evidence type="ECO:0000313" key="6">
    <source>
        <dbReference type="EMBL" id="EAY31471.1"/>
    </source>
</evidence>
<name>A1ZEG3_MICM2</name>
<feature type="domain" description="Ribosome maturation factor RimP C-terminal" evidence="5">
    <location>
        <begin position="84"/>
        <end position="151"/>
    </location>
</feature>
<keyword evidence="1 3" id="KW-0963">Cytoplasm</keyword>
<feature type="domain" description="Ribosome maturation factor RimP N-terminal" evidence="4">
    <location>
        <begin position="11"/>
        <end position="81"/>
    </location>
</feature>
<evidence type="ECO:0000259" key="5">
    <source>
        <dbReference type="Pfam" id="PF17384"/>
    </source>
</evidence>
<evidence type="ECO:0000259" key="4">
    <source>
        <dbReference type="Pfam" id="PF02576"/>
    </source>
</evidence>
<dbReference type="GO" id="GO:0005829">
    <property type="term" value="C:cytosol"/>
    <property type="evidence" value="ECO:0007669"/>
    <property type="project" value="TreeGrafter"/>
</dbReference>
<dbReference type="Proteomes" id="UP000004095">
    <property type="component" value="Unassembled WGS sequence"/>
</dbReference>
<keyword evidence="2 3" id="KW-0690">Ribosome biogenesis</keyword>
<proteinExistence type="inferred from homology"/>
<dbReference type="InterPro" id="IPR035956">
    <property type="entry name" value="RimP_N_sf"/>
</dbReference>
<dbReference type="PANTHER" id="PTHR33867:SF1">
    <property type="entry name" value="RIBOSOME MATURATION FACTOR RIMP"/>
    <property type="match status" value="1"/>
</dbReference>
<dbReference type="SUPFAM" id="SSF74942">
    <property type="entry name" value="YhbC-like, C-terminal domain"/>
    <property type="match status" value="1"/>
</dbReference>
<dbReference type="HAMAP" id="MF_01077">
    <property type="entry name" value="RimP"/>
    <property type="match status" value="1"/>
</dbReference>
<dbReference type="InterPro" id="IPR003728">
    <property type="entry name" value="Ribosome_maturation_RimP"/>
</dbReference>
<dbReference type="Pfam" id="PF02576">
    <property type="entry name" value="RimP_N"/>
    <property type="match status" value="1"/>
</dbReference>
<sequence>MNQEEKLTTLIKEHLEPEYFLIDVILKNQKPKAKLTVLIDGDQGVSIDRCATLSRWLGKYIEEENLIEGAYTLEVSSPGVDLPLKNQRQYIKNIGRKVKVSLNEGGNKTGVLEKVEDKLIVIQPEKKGKIIPEKEEIPFDQIMKTKVMISFG</sequence>
<dbReference type="GO" id="GO:0000028">
    <property type="term" value="P:ribosomal small subunit assembly"/>
    <property type="evidence" value="ECO:0007669"/>
    <property type="project" value="TreeGrafter"/>
</dbReference>
<dbReference type="RefSeq" id="WP_002694055.1">
    <property type="nucleotide sequence ID" value="NZ_AAWS01000003.1"/>
</dbReference>
<dbReference type="Pfam" id="PF17384">
    <property type="entry name" value="DUF150_C"/>
    <property type="match status" value="1"/>
</dbReference>
<evidence type="ECO:0000256" key="2">
    <source>
        <dbReference type="ARBA" id="ARBA00022517"/>
    </source>
</evidence>
<evidence type="ECO:0000256" key="3">
    <source>
        <dbReference type="HAMAP-Rule" id="MF_01077"/>
    </source>
</evidence>
<dbReference type="OrthoDB" id="9789702at2"/>
<organism evidence="6 7">
    <name type="scientific">Microscilla marina ATCC 23134</name>
    <dbReference type="NCBI Taxonomy" id="313606"/>
    <lineage>
        <taxon>Bacteria</taxon>
        <taxon>Pseudomonadati</taxon>
        <taxon>Bacteroidota</taxon>
        <taxon>Cytophagia</taxon>
        <taxon>Cytophagales</taxon>
        <taxon>Microscillaceae</taxon>
        <taxon>Microscilla</taxon>
    </lineage>
</organism>
<dbReference type="CDD" id="cd01734">
    <property type="entry name" value="YlxS_C"/>
    <property type="match status" value="1"/>
</dbReference>
<dbReference type="eggNOG" id="COG0779">
    <property type="taxonomic scope" value="Bacteria"/>
</dbReference>
<dbReference type="Gene3D" id="3.30.300.70">
    <property type="entry name" value="RimP-like superfamily, N-terminal"/>
    <property type="match status" value="1"/>
</dbReference>
<gene>
    <name evidence="3" type="primary">rimP</name>
    <name evidence="6" type="ORF">M23134_04304</name>
</gene>
<dbReference type="InterPro" id="IPR036847">
    <property type="entry name" value="RimP_C_sf"/>
</dbReference>
<evidence type="ECO:0000256" key="1">
    <source>
        <dbReference type="ARBA" id="ARBA00022490"/>
    </source>
</evidence>
<dbReference type="EMBL" id="AAWS01000003">
    <property type="protein sequence ID" value="EAY31471.1"/>
    <property type="molecule type" value="Genomic_DNA"/>
</dbReference>
<dbReference type="InterPro" id="IPR028998">
    <property type="entry name" value="RimP_C"/>
</dbReference>
<protein>
    <recommendedName>
        <fullName evidence="3">Ribosome maturation factor RimP</fullName>
    </recommendedName>
</protein>
<comment type="function">
    <text evidence="3">Required for maturation of 30S ribosomal subunits.</text>
</comment>
<comment type="caution">
    <text evidence="6">The sequence shown here is derived from an EMBL/GenBank/DDBJ whole genome shotgun (WGS) entry which is preliminary data.</text>
</comment>
<comment type="similarity">
    <text evidence="3">Belongs to the RimP family.</text>
</comment>
<accession>A1ZEG3</accession>
<dbReference type="AlphaFoldDB" id="A1ZEG3"/>
<reference evidence="6 7" key="1">
    <citation type="submission" date="2007-01" db="EMBL/GenBank/DDBJ databases">
        <authorList>
            <person name="Haygood M."/>
            <person name="Podell S."/>
            <person name="Anderson C."/>
            <person name="Hopkinson B."/>
            <person name="Roe K."/>
            <person name="Barbeau K."/>
            <person name="Gaasterland T."/>
            <person name="Ferriera S."/>
            <person name="Johnson J."/>
            <person name="Kravitz S."/>
            <person name="Beeson K."/>
            <person name="Sutton G."/>
            <person name="Rogers Y.-H."/>
            <person name="Friedman R."/>
            <person name="Frazier M."/>
            <person name="Venter J.C."/>
        </authorList>
    </citation>
    <scope>NUCLEOTIDE SEQUENCE [LARGE SCALE GENOMIC DNA]</scope>
    <source>
        <strain evidence="6 7">ATCC 23134</strain>
    </source>
</reference>
<keyword evidence="7" id="KW-1185">Reference proteome</keyword>
<dbReference type="SUPFAM" id="SSF75420">
    <property type="entry name" value="YhbC-like, N-terminal domain"/>
    <property type="match status" value="1"/>
</dbReference>
<dbReference type="GO" id="GO:0006412">
    <property type="term" value="P:translation"/>
    <property type="evidence" value="ECO:0007669"/>
    <property type="project" value="TreeGrafter"/>
</dbReference>
<dbReference type="PANTHER" id="PTHR33867">
    <property type="entry name" value="RIBOSOME MATURATION FACTOR RIMP"/>
    <property type="match status" value="1"/>
</dbReference>
<evidence type="ECO:0000313" key="7">
    <source>
        <dbReference type="Proteomes" id="UP000004095"/>
    </source>
</evidence>
<dbReference type="InterPro" id="IPR028989">
    <property type="entry name" value="RimP_N"/>
</dbReference>